<feature type="region of interest" description="Disordered" evidence="1">
    <location>
        <begin position="67"/>
        <end position="89"/>
    </location>
</feature>
<evidence type="ECO:0000259" key="3">
    <source>
        <dbReference type="Pfam" id="PF19804"/>
    </source>
</evidence>
<comment type="caution">
    <text evidence="4">The sequence shown here is derived from an EMBL/GenBank/DDBJ whole genome shotgun (WGS) entry which is preliminary data.</text>
</comment>
<evidence type="ECO:0000256" key="1">
    <source>
        <dbReference type="SAM" id="MobiDB-lite"/>
    </source>
</evidence>
<dbReference type="Pfam" id="PF19804">
    <property type="entry name" value="DUF6287"/>
    <property type="match status" value="1"/>
</dbReference>
<feature type="compositionally biased region" description="Polar residues" evidence="1">
    <location>
        <begin position="68"/>
        <end position="82"/>
    </location>
</feature>
<dbReference type="EMBL" id="BJCC01000022">
    <property type="protein sequence ID" value="GCF94714.1"/>
    <property type="molecule type" value="Genomic_DNA"/>
</dbReference>
<proteinExistence type="predicted"/>
<dbReference type="PROSITE" id="PS51257">
    <property type="entry name" value="PROKAR_LIPOPROTEIN"/>
    <property type="match status" value="1"/>
</dbReference>
<protein>
    <recommendedName>
        <fullName evidence="3">DUF6287 domain-containing protein</fullName>
    </recommendedName>
</protein>
<evidence type="ECO:0000313" key="4">
    <source>
        <dbReference type="EMBL" id="GCF94714.1"/>
    </source>
</evidence>
<name>A0A4P5PDS2_9ENTE</name>
<accession>A0A4P5PDS2</accession>
<feature type="chain" id="PRO_5020407172" description="DUF6287 domain-containing protein" evidence="2">
    <location>
        <begin position="27"/>
        <end position="207"/>
    </location>
</feature>
<sequence>MKNRKLFLLIAVVSIGLVGCSTNDSANSSSSSSSSKETSDKASSSSIIASNEKSSVIASSTSSKEFAETSSSLEKQTNSTGLEETPILSGDYTSMNGTWTNSNGYQLTFNNGEVTLSGDGLGGLTHFTLNDPVKQSNVIYLSFVPAPAPNGMNLMLALKGTSPSEGLDEDGTDSSRDRIIMGNNGGTMLFAPKEKGGIPDTAYYKEN</sequence>
<feature type="domain" description="DUF6287" evidence="3">
    <location>
        <begin position="87"/>
        <end position="111"/>
    </location>
</feature>
<evidence type="ECO:0000313" key="5">
    <source>
        <dbReference type="Proteomes" id="UP000290567"/>
    </source>
</evidence>
<gene>
    <name evidence="4" type="ORF">NRIC_26050</name>
</gene>
<dbReference type="Proteomes" id="UP000290567">
    <property type="component" value="Unassembled WGS sequence"/>
</dbReference>
<dbReference type="RefSeq" id="WP_175580092.1">
    <property type="nucleotide sequence ID" value="NZ_BJCC01000022.1"/>
</dbReference>
<keyword evidence="5" id="KW-1185">Reference proteome</keyword>
<evidence type="ECO:0000256" key="2">
    <source>
        <dbReference type="SAM" id="SignalP"/>
    </source>
</evidence>
<dbReference type="InterPro" id="IPR046254">
    <property type="entry name" value="DUF6287"/>
</dbReference>
<dbReference type="AlphaFoldDB" id="A0A4P5PDS2"/>
<feature type="region of interest" description="Disordered" evidence="1">
    <location>
        <begin position="23"/>
        <end position="50"/>
    </location>
</feature>
<reference evidence="5" key="1">
    <citation type="submission" date="2019-02" db="EMBL/GenBank/DDBJ databases">
        <title>Draft genome sequence of Enterococcus sp. Gos25-1.</title>
        <authorList>
            <person name="Tanaka N."/>
            <person name="Shiwa Y."/>
            <person name="Fujita N."/>
        </authorList>
    </citation>
    <scope>NUCLEOTIDE SEQUENCE [LARGE SCALE GENOMIC DNA]</scope>
    <source>
        <strain evidence="5">Gos25-1</strain>
    </source>
</reference>
<keyword evidence="2" id="KW-0732">Signal</keyword>
<organism evidence="4 5">
    <name type="scientific">Enterococcus florum</name>
    <dbReference type="NCBI Taxonomy" id="2480627"/>
    <lineage>
        <taxon>Bacteria</taxon>
        <taxon>Bacillati</taxon>
        <taxon>Bacillota</taxon>
        <taxon>Bacilli</taxon>
        <taxon>Lactobacillales</taxon>
        <taxon>Enterococcaceae</taxon>
        <taxon>Enterococcus</taxon>
    </lineage>
</organism>
<feature type="signal peptide" evidence="2">
    <location>
        <begin position="1"/>
        <end position="26"/>
    </location>
</feature>